<dbReference type="GO" id="GO:0005524">
    <property type="term" value="F:ATP binding"/>
    <property type="evidence" value="ECO:0007669"/>
    <property type="project" value="UniProtKB-KW"/>
</dbReference>
<dbReference type="GO" id="GO:0005737">
    <property type="term" value="C:cytoplasm"/>
    <property type="evidence" value="ECO:0007669"/>
    <property type="project" value="TreeGrafter"/>
</dbReference>
<evidence type="ECO:0000256" key="2">
    <source>
        <dbReference type="ARBA" id="ARBA00022741"/>
    </source>
</evidence>
<sequence length="463" mass="50881">MESAKTILHRYWGPDWEFRGCQSKAIEALMNGNDVLVVMTTGGGKSLILQIPPLAMGKIGIVVSPLISLMQDQVQGLLDRGIRACLLGSAQTSSDSEALDGSHDIVYASPEHLLSQEMLERLREAKDKIGLIAVDEAHCISEWGHDYRTAYGKLGKIRSYIPSVPCLAVTATATGRVRSDILKKMNMFHENLFVFRTQVRRDNLCLSACPRPEEDLDLCKAILQRAEDLGPTIVYVMTTKQADYFHSMLPGSVCYHAKLDPQVRAASHRAFITNQSTLLVATVAYGMGIDKPDVRFVCNIGTPATLEAYYQQAGRAGRDGCISECILYWAGSDVATIDSFQSRHFSGDLVDCGMCDVCTMVSETRVLESVHRRLLTSIHTLGGRFGMSKAILLASGRKCTPLWLHAKHMQVQQEAPAPKNTDWASIAGFLVGSGLVEYKTVDAQRSFSAPRLTPRGLSKLRAL</sequence>
<dbReference type="Gene3D" id="3.40.50.300">
    <property type="entry name" value="P-loop containing nucleotide triphosphate hydrolases"/>
    <property type="match status" value="2"/>
</dbReference>
<proteinExistence type="inferred from homology"/>
<dbReference type="GO" id="GO:0003676">
    <property type="term" value="F:nucleic acid binding"/>
    <property type="evidence" value="ECO:0007669"/>
    <property type="project" value="InterPro"/>
</dbReference>
<dbReference type="InterPro" id="IPR027417">
    <property type="entry name" value="P-loop_NTPase"/>
</dbReference>
<evidence type="ECO:0000256" key="6">
    <source>
        <dbReference type="ARBA" id="ARBA00034617"/>
    </source>
</evidence>
<feature type="domain" description="Helicase C-terminal" evidence="9">
    <location>
        <begin position="221"/>
        <end position="368"/>
    </location>
</feature>
<dbReference type="Pfam" id="PF00271">
    <property type="entry name" value="Helicase_C"/>
    <property type="match status" value="1"/>
</dbReference>
<dbReference type="InterPro" id="IPR004589">
    <property type="entry name" value="DNA_helicase_ATP-dep_RecQ"/>
</dbReference>
<accession>A0A250XJS0</accession>
<evidence type="ECO:0000256" key="4">
    <source>
        <dbReference type="ARBA" id="ARBA00022806"/>
    </source>
</evidence>
<dbReference type="Proteomes" id="UP000232323">
    <property type="component" value="Unassembled WGS sequence"/>
</dbReference>
<evidence type="ECO:0000256" key="7">
    <source>
        <dbReference type="ARBA" id="ARBA00034808"/>
    </source>
</evidence>
<dbReference type="InterPro" id="IPR011545">
    <property type="entry name" value="DEAD/DEAH_box_helicase_dom"/>
</dbReference>
<dbReference type="Pfam" id="PF00270">
    <property type="entry name" value="DEAD"/>
    <property type="match status" value="1"/>
</dbReference>
<dbReference type="InterPro" id="IPR001650">
    <property type="entry name" value="Helicase_C-like"/>
</dbReference>
<keyword evidence="11" id="KW-1185">Reference proteome</keyword>
<evidence type="ECO:0000256" key="1">
    <source>
        <dbReference type="ARBA" id="ARBA00005446"/>
    </source>
</evidence>
<evidence type="ECO:0000313" key="10">
    <source>
        <dbReference type="EMBL" id="GAX83324.1"/>
    </source>
</evidence>
<evidence type="ECO:0000259" key="9">
    <source>
        <dbReference type="PROSITE" id="PS51194"/>
    </source>
</evidence>
<keyword evidence="5" id="KW-0067">ATP-binding</keyword>
<evidence type="ECO:0000313" key="11">
    <source>
        <dbReference type="Proteomes" id="UP000232323"/>
    </source>
</evidence>
<dbReference type="GO" id="GO:0005694">
    <property type="term" value="C:chromosome"/>
    <property type="evidence" value="ECO:0007669"/>
    <property type="project" value="TreeGrafter"/>
</dbReference>
<dbReference type="SMART" id="SM00487">
    <property type="entry name" value="DEXDc"/>
    <property type="match status" value="1"/>
</dbReference>
<dbReference type="OrthoDB" id="10261556at2759"/>
<dbReference type="GO" id="GO:0000724">
    <property type="term" value="P:double-strand break repair via homologous recombination"/>
    <property type="evidence" value="ECO:0007669"/>
    <property type="project" value="TreeGrafter"/>
</dbReference>
<keyword evidence="4" id="KW-0347">Helicase</keyword>
<comment type="similarity">
    <text evidence="1">Belongs to the helicase family. RecQ subfamily.</text>
</comment>
<dbReference type="PANTHER" id="PTHR13710">
    <property type="entry name" value="DNA HELICASE RECQ FAMILY MEMBER"/>
    <property type="match status" value="1"/>
</dbReference>
<comment type="catalytic activity">
    <reaction evidence="6">
        <text>Couples ATP hydrolysis with the unwinding of duplex DNA by translocating in the 3'-5' direction.</text>
        <dbReference type="EC" id="5.6.2.4"/>
    </reaction>
</comment>
<feature type="domain" description="Helicase ATP-binding" evidence="8">
    <location>
        <begin position="26"/>
        <end position="191"/>
    </location>
</feature>
<evidence type="ECO:0000256" key="3">
    <source>
        <dbReference type="ARBA" id="ARBA00022801"/>
    </source>
</evidence>
<comment type="caution">
    <text evidence="10">The sequence shown here is derived from an EMBL/GenBank/DDBJ whole genome shotgun (WGS) entry which is preliminary data.</text>
</comment>
<evidence type="ECO:0000259" key="8">
    <source>
        <dbReference type="PROSITE" id="PS51192"/>
    </source>
</evidence>
<dbReference type="InterPro" id="IPR014001">
    <property type="entry name" value="Helicase_ATP-bd"/>
</dbReference>
<name>A0A250XJS0_9CHLO</name>
<gene>
    <name evidence="10" type="ORF">CEUSTIGMA_g10750.t1</name>
</gene>
<keyword evidence="2" id="KW-0547">Nucleotide-binding</keyword>
<dbReference type="STRING" id="1157962.A0A250XJS0"/>
<protein>
    <recommendedName>
        <fullName evidence="7">DNA 3'-5' helicase</fullName>
        <ecNumber evidence="7">5.6.2.4</ecNumber>
    </recommendedName>
</protein>
<reference evidence="10 11" key="1">
    <citation type="submission" date="2017-08" db="EMBL/GenBank/DDBJ databases">
        <title>Acidophilic green algal genome provides insights into adaptation to an acidic environment.</title>
        <authorList>
            <person name="Hirooka S."/>
            <person name="Hirose Y."/>
            <person name="Kanesaki Y."/>
            <person name="Higuchi S."/>
            <person name="Fujiwara T."/>
            <person name="Onuma R."/>
            <person name="Era A."/>
            <person name="Ohbayashi R."/>
            <person name="Uzuka A."/>
            <person name="Nozaki H."/>
            <person name="Yoshikawa H."/>
            <person name="Miyagishima S.Y."/>
        </authorList>
    </citation>
    <scope>NUCLEOTIDE SEQUENCE [LARGE SCALE GENOMIC DNA]</scope>
    <source>
        <strain evidence="10 11">NIES-2499</strain>
    </source>
</reference>
<dbReference type="GO" id="GO:0009378">
    <property type="term" value="F:four-way junction helicase activity"/>
    <property type="evidence" value="ECO:0007669"/>
    <property type="project" value="TreeGrafter"/>
</dbReference>
<dbReference type="GO" id="GO:0005634">
    <property type="term" value="C:nucleus"/>
    <property type="evidence" value="ECO:0007669"/>
    <property type="project" value="TreeGrafter"/>
</dbReference>
<dbReference type="NCBIfam" id="TIGR00614">
    <property type="entry name" value="recQ_fam"/>
    <property type="match status" value="1"/>
</dbReference>
<dbReference type="PROSITE" id="PS51194">
    <property type="entry name" value="HELICASE_CTER"/>
    <property type="match status" value="1"/>
</dbReference>
<dbReference type="EC" id="5.6.2.4" evidence="7"/>
<dbReference type="SUPFAM" id="SSF52540">
    <property type="entry name" value="P-loop containing nucleoside triphosphate hydrolases"/>
    <property type="match status" value="1"/>
</dbReference>
<dbReference type="AlphaFoldDB" id="A0A250XJS0"/>
<dbReference type="GO" id="GO:0043138">
    <property type="term" value="F:3'-5' DNA helicase activity"/>
    <property type="evidence" value="ECO:0007669"/>
    <property type="project" value="UniProtKB-EC"/>
</dbReference>
<dbReference type="EMBL" id="BEGY01000096">
    <property type="protein sequence ID" value="GAX83324.1"/>
    <property type="molecule type" value="Genomic_DNA"/>
</dbReference>
<dbReference type="PANTHER" id="PTHR13710:SF120">
    <property type="entry name" value="BIFUNCTIONAL 3'-5' EXONUCLEASE_ATP-DEPENDENT HELICASE WRN"/>
    <property type="match status" value="1"/>
</dbReference>
<dbReference type="SMART" id="SM00490">
    <property type="entry name" value="HELICc"/>
    <property type="match status" value="1"/>
</dbReference>
<dbReference type="Gene3D" id="1.10.10.10">
    <property type="entry name" value="Winged helix-like DNA-binding domain superfamily/Winged helix DNA-binding domain"/>
    <property type="match status" value="1"/>
</dbReference>
<organism evidence="10 11">
    <name type="scientific">Chlamydomonas eustigma</name>
    <dbReference type="NCBI Taxonomy" id="1157962"/>
    <lineage>
        <taxon>Eukaryota</taxon>
        <taxon>Viridiplantae</taxon>
        <taxon>Chlorophyta</taxon>
        <taxon>core chlorophytes</taxon>
        <taxon>Chlorophyceae</taxon>
        <taxon>CS clade</taxon>
        <taxon>Chlamydomonadales</taxon>
        <taxon>Chlamydomonadaceae</taxon>
        <taxon>Chlamydomonas</taxon>
    </lineage>
</organism>
<dbReference type="PROSITE" id="PS51192">
    <property type="entry name" value="HELICASE_ATP_BIND_1"/>
    <property type="match status" value="1"/>
</dbReference>
<evidence type="ECO:0000256" key="5">
    <source>
        <dbReference type="ARBA" id="ARBA00022840"/>
    </source>
</evidence>
<dbReference type="InterPro" id="IPR036388">
    <property type="entry name" value="WH-like_DNA-bd_sf"/>
</dbReference>
<dbReference type="CDD" id="cd17920">
    <property type="entry name" value="DEXHc_RecQ"/>
    <property type="match status" value="1"/>
</dbReference>
<dbReference type="GO" id="GO:0016787">
    <property type="term" value="F:hydrolase activity"/>
    <property type="evidence" value="ECO:0007669"/>
    <property type="project" value="UniProtKB-KW"/>
</dbReference>
<keyword evidence="3" id="KW-0378">Hydrolase</keyword>